<keyword evidence="2" id="KW-0560">Oxidoreductase</keyword>
<reference evidence="4" key="1">
    <citation type="submission" date="2009-08" db="EMBL/GenBank/DDBJ databases">
        <title>The complete genome of Chitinophaga pinensis DSM 2588.</title>
        <authorList>
            <consortium name="US DOE Joint Genome Institute (JGI-PGF)"/>
            <person name="Lucas S."/>
            <person name="Copeland A."/>
            <person name="Lapidus A."/>
            <person name="Glavina del Rio T."/>
            <person name="Dalin E."/>
            <person name="Tice H."/>
            <person name="Bruce D."/>
            <person name="Goodwin L."/>
            <person name="Pitluck S."/>
            <person name="Kyrpides N."/>
            <person name="Mavromatis K."/>
            <person name="Ivanova N."/>
            <person name="Mikhailova N."/>
            <person name="Sims D."/>
            <person name="Meinche L."/>
            <person name="Brettin T."/>
            <person name="Detter J.C."/>
            <person name="Han C."/>
            <person name="Larimer F."/>
            <person name="Land M."/>
            <person name="Hauser L."/>
            <person name="Markowitz V."/>
            <person name="Cheng J.-F."/>
            <person name="Hugenholtz P."/>
            <person name="Woyke T."/>
            <person name="Wu D."/>
            <person name="Spring S."/>
            <person name="Klenk H.-P."/>
            <person name="Eisen J.A."/>
        </authorList>
    </citation>
    <scope>NUCLEOTIDE SEQUENCE [LARGE SCALE GENOMIC DNA]</scope>
    <source>
        <strain evidence="4">ATCC 43595 / DSM 2588 / LMG 13176 / NBRC 15968 / NCIMB 11800 / UQM 2034</strain>
    </source>
</reference>
<organism evidence="3 4">
    <name type="scientific">Chitinophaga pinensis (strain ATCC 43595 / DSM 2588 / LMG 13176 / NBRC 15968 / NCIMB 11800 / UQM 2034)</name>
    <dbReference type="NCBI Taxonomy" id="485918"/>
    <lineage>
        <taxon>Bacteria</taxon>
        <taxon>Pseudomonadati</taxon>
        <taxon>Bacteroidota</taxon>
        <taxon>Chitinophagia</taxon>
        <taxon>Chitinophagales</taxon>
        <taxon>Chitinophagaceae</taxon>
        <taxon>Chitinophaga</taxon>
    </lineage>
</organism>
<evidence type="ECO:0000256" key="2">
    <source>
        <dbReference type="ARBA" id="ARBA00023002"/>
    </source>
</evidence>
<dbReference type="Proteomes" id="UP000002215">
    <property type="component" value="Chromosome"/>
</dbReference>
<proteinExistence type="predicted"/>
<dbReference type="Gene3D" id="3.50.50.60">
    <property type="entry name" value="FAD/NAD(P)-binding domain"/>
    <property type="match status" value="1"/>
</dbReference>
<dbReference type="PANTHER" id="PTHR48105">
    <property type="entry name" value="THIOREDOXIN REDUCTASE 1-RELATED-RELATED"/>
    <property type="match status" value="1"/>
</dbReference>
<accession>A0A979GB58</accession>
<dbReference type="PRINTS" id="PR00368">
    <property type="entry name" value="FADPNR"/>
</dbReference>
<dbReference type="AlphaFoldDB" id="A0A979GB58"/>
<dbReference type="InterPro" id="IPR050097">
    <property type="entry name" value="Ferredoxin-NADP_redctase_2"/>
</dbReference>
<name>A0A979GB58_CHIPD</name>
<keyword evidence="1" id="KW-0285">Flavoprotein</keyword>
<dbReference type="InterPro" id="IPR036188">
    <property type="entry name" value="FAD/NAD-bd_sf"/>
</dbReference>
<reference evidence="3 4" key="2">
    <citation type="journal article" date="2010" name="Stand. Genomic Sci.">
        <title>Complete genome sequence of Chitinophaga pinensis type strain (UQM 2034).</title>
        <authorList>
            <person name="Glavina Del Rio T."/>
            <person name="Abt B."/>
            <person name="Spring S."/>
            <person name="Lapidus A."/>
            <person name="Nolan M."/>
            <person name="Tice H."/>
            <person name="Copeland A."/>
            <person name="Cheng J.F."/>
            <person name="Chen F."/>
            <person name="Bruce D."/>
            <person name="Goodwin L."/>
            <person name="Pitluck S."/>
            <person name="Ivanova N."/>
            <person name="Mavromatis K."/>
            <person name="Mikhailova N."/>
            <person name="Pati A."/>
            <person name="Chen A."/>
            <person name="Palaniappan K."/>
            <person name="Land M."/>
            <person name="Hauser L."/>
            <person name="Chang Y.J."/>
            <person name="Jeffries C.D."/>
            <person name="Chain P."/>
            <person name="Saunders E."/>
            <person name="Detter J.C."/>
            <person name="Brettin T."/>
            <person name="Rohde M."/>
            <person name="Goker M."/>
            <person name="Bristow J."/>
            <person name="Eisen J.A."/>
            <person name="Markowitz V."/>
            <person name="Hugenholtz P."/>
            <person name="Kyrpides N.C."/>
            <person name="Klenk H.P."/>
            <person name="Lucas S."/>
        </authorList>
    </citation>
    <scope>NUCLEOTIDE SEQUENCE [LARGE SCALE GENOMIC DNA]</scope>
    <source>
        <strain evidence="4">ATCC 43595 / DSM 2588 / LMG 13176 / NBRC 15968 / NCIMB 11800 / UQM 2034</strain>
    </source>
</reference>
<dbReference type="KEGG" id="cpi:Cpin_6573"/>
<evidence type="ECO:0000313" key="3">
    <source>
        <dbReference type="EMBL" id="ACU63977.1"/>
    </source>
</evidence>
<dbReference type="SUPFAM" id="SSF51905">
    <property type="entry name" value="FAD/NAD(P)-binding domain"/>
    <property type="match status" value="1"/>
</dbReference>
<evidence type="ECO:0000313" key="4">
    <source>
        <dbReference type="Proteomes" id="UP000002215"/>
    </source>
</evidence>
<dbReference type="NCBIfam" id="TIGR04018">
    <property type="entry name" value="Bthiol_YpdA"/>
    <property type="match status" value="1"/>
</dbReference>
<sequence length="357" mass="40052">MVEIRQKYEEMNPFRRTGRHPDTSYSGHSFVILTIMQIYDLLIVGAGPIGIACGLAAQKAGLSYVIAEKGCLTNSLYNYPLYMTFFSTSEKLEIGGIPFVSISAKPIRPEALEYYRRVTISNQLNVRLFEPVDGITREGELYHINTDKASYVAKNVIIATGFYDIPNMLHVPGEHLAKVNHYYKDPHFYAAQKVVVIGANNSSVDAALETWRKGADVTMVIREDGIGKRVKYWVKPDIENRITEGSIKAYYHSNIKAIRENEVDIQTPDGLITIENDFVLALTGYQPNFNFLEKVGITLSRDAKKHPTYNPDTMETNLPGVYLAGVVCGGMDTHVWFIENSRDHADKIIGHITGKLP</sequence>
<evidence type="ECO:0000256" key="1">
    <source>
        <dbReference type="ARBA" id="ARBA00022630"/>
    </source>
</evidence>
<dbReference type="InterPro" id="IPR023856">
    <property type="entry name" value="Bdr"/>
</dbReference>
<dbReference type="GO" id="GO:0016491">
    <property type="term" value="F:oxidoreductase activity"/>
    <property type="evidence" value="ECO:0007669"/>
    <property type="project" value="UniProtKB-KW"/>
</dbReference>
<dbReference type="PRINTS" id="PR00469">
    <property type="entry name" value="PNDRDTASEII"/>
</dbReference>
<dbReference type="Pfam" id="PF13738">
    <property type="entry name" value="Pyr_redox_3"/>
    <property type="match status" value="1"/>
</dbReference>
<protein>
    <submittedName>
        <fullName evidence="3">FAD-dependent pyridine nucleotide-disulphide oxidoreductase</fullName>
    </submittedName>
</protein>
<dbReference type="EMBL" id="CP001699">
    <property type="protein sequence ID" value="ACU63977.1"/>
    <property type="molecule type" value="Genomic_DNA"/>
</dbReference>
<gene>
    <name evidence="3" type="ordered locus">Cpin_6573</name>
</gene>